<dbReference type="AlphaFoldDB" id="A0A455T0X5"/>
<dbReference type="SUPFAM" id="SSF89392">
    <property type="entry name" value="Prokaryotic lipoproteins and lipoprotein localization factors"/>
    <property type="match status" value="1"/>
</dbReference>
<evidence type="ECO:0000313" key="2">
    <source>
        <dbReference type="EMBL" id="BBH93466.1"/>
    </source>
</evidence>
<organism evidence="2">
    <name type="scientific">Thermogemmatispora argillosa</name>
    <dbReference type="NCBI Taxonomy" id="2045280"/>
    <lineage>
        <taxon>Bacteria</taxon>
        <taxon>Bacillati</taxon>
        <taxon>Chloroflexota</taxon>
        <taxon>Ktedonobacteria</taxon>
        <taxon>Thermogemmatisporales</taxon>
        <taxon>Thermogemmatisporaceae</taxon>
        <taxon>Thermogemmatispora</taxon>
    </lineage>
</organism>
<evidence type="ECO:0008006" key="3">
    <source>
        <dbReference type="Google" id="ProtNLM"/>
    </source>
</evidence>
<sequence length="369" mass="38968">MPLLLMLLLLLAGCNPGQSQQPQAAGASGASAQHLLQQSEQQLTTARTLHAVVTIQIDGETYQGTLTSEVWKAAPARSRSQILRSTLSEFPAGELTISNGEQLWIYNPARHIVYTGSVASQSTQGGSALFGSSSSPANQLTLNLIDPIFSQSRATVTSQAVTVDGHRATVVHVTSQQPATSGPDYSGDVYLDYSSHLPLKLVLNLQGFAQVTLELPTLELNRPLADSLFTFRPPANVQVASLLQASATPTSGTLTLGQAEQLAGYHLLSIPTSQSAYQLEGVDVLTTASGQVFVLHYLKGDQSFSILEGKALAAEPLPSGTTLTLRGTTATYSTSSDNPTLAWKEQGLGIRVSGDLDEQEAIAVANLLT</sequence>
<feature type="chain" id="PRO_5019768927" description="DUF4367 domain-containing protein" evidence="1">
    <location>
        <begin position="20"/>
        <end position="369"/>
    </location>
</feature>
<dbReference type="Gene3D" id="2.50.20.10">
    <property type="entry name" value="Lipoprotein localisation LolA/LolB/LppX"/>
    <property type="match status" value="1"/>
</dbReference>
<dbReference type="PANTHER" id="PTHR37507">
    <property type="entry name" value="SPORULATION PROTEIN YDCC"/>
    <property type="match status" value="1"/>
</dbReference>
<accession>A0A455T0X5</accession>
<dbReference type="PANTHER" id="PTHR37507:SF2">
    <property type="entry name" value="SPORULATION PROTEIN YDCC"/>
    <property type="match status" value="1"/>
</dbReference>
<feature type="signal peptide" evidence="1">
    <location>
        <begin position="1"/>
        <end position="19"/>
    </location>
</feature>
<keyword evidence="1" id="KW-0732">Signal</keyword>
<name>A0A455T0X5_9CHLR</name>
<protein>
    <recommendedName>
        <fullName evidence="3">DUF4367 domain-containing protein</fullName>
    </recommendedName>
</protein>
<dbReference type="InterPro" id="IPR052944">
    <property type="entry name" value="Sporulation_related"/>
</dbReference>
<proteinExistence type="predicted"/>
<dbReference type="EMBL" id="AP019377">
    <property type="protein sequence ID" value="BBH93466.1"/>
    <property type="molecule type" value="Genomic_DNA"/>
</dbReference>
<dbReference type="InterPro" id="IPR029046">
    <property type="entry name" value="LolA/LolB/LppX"/>
</dbReference>
<reference evidence="2" key="1">
    <citation type="submission" date="2018-12" db="EMBL/GenBank/DDBJ databases">
        <title>Novel natural products biosynthetic potential of the class Ktedonobacteria.</title>
        <authorList>
            <person name="Zheng Y."/>
            <person name="Saitou A."/>
            <person name="Wang C.M."/>
            <person name="Toyoda A."/>
            <person name="Minakuchi Y."/>
            <person name="Sekiguchi Y."/>
            <person name="Ueda K."/>
            <person name="Takano H."/>
            <person name="Sakai Y."/>
            <person name="Yokota A."/>
            <person name="Yabe S."/>
        </authorList>
    </citation>
    <scope>NUCLEOTIDE SEQUENCE</scope>
    <source>
        <strain evidence="2">A3-2</strain>
    </source>
</reference>
<gene>
    <name evidence="2" type="ORF">KTA_16650</name>
</gene>
<evidence type="ECO:0000256" key="1">
    <source>
        <dbReference type="SAM" id="SignalP"/>
    </source>
</evidence>